<evidence type="ECO:0000313" key="1">
    <source>
        <dbReference type="EMBL" id="KAF9698060.1"/>
    </source>
</evidence>
<keyword evidence="2" id="KW-1185">Reference proteome</keyword>
<organism evidence="1 2">
    <name type="scientific">Ascochyta lentis</name>
    <dbReference type="NCBI Taxonomy" id="205686"/>
    <lineage>
        <taxon>Eukaryota</taxon>
        <taxon>Fungi</taxon>
        <taxon>Dikarya</taxon>
        <taxon>Ascomycota</taxon>
        <taxon>Pezizomycotina</taxon>
        <taxon>Dothideomycetes</taxon>
        <taxon>Pleosporomycetidae</taxon>
        <taxon>Pleosporales</taxon>
        <taxon>Pleosporineae</taxon>
        <taxon>Didymellaceae</taxon>
        <taxon>Ascochyta</taxon>
    </lineage>
</organism>
<dbReference type="AlphaFoldDB" id="A0A8H7J7N4"/>
<comment type="caution">
    <text evidence="1">The sequence shown here is derived from an EMBL/GenBank/DDBJ whole genome shotgun (WGS) entry which is preliminary data.</text>
</comment>
<dbReference type="OrthoDB" id="3644718at2759"/>
<protein>
    <submittedName>
        <fullName evidence="1">Uncharacterized protein</fullName>
    </submittedName>
</protein>
<reference evidence="1" key="1">
    <citation type="submission" date="2018-12" db="EMBL/GenBank/DDBJ databases">
        <authorList>
            <person name="Syme R.A."/>
            <person name="Farfan-Caceres L."/>
            <person name="Lichtenzveig J."/>
        </authorList>
    </citation>
    <scope>NUCLEOTIDE SEQUENCE</scope>
    <source>
        <strain evidence="1">Al4</strain>
    </source>
</reference>
<dbReference type="Proteomes" id="UP000651452">
    <property type="component" value="Unassembled WGS sequence"/>
</dbReference>
<accession>A0A8H7J7N4</accession>
<proteinExistence type="predicted"/>
<dbReference type="EMBL" id="RZGK01000007">
    <property type="protein sequence ID" value="KAF9698060.1"/>
    <property type="molecule type" value="Genomic_DNA"/>
</dbReference>
<evidence type="ECO:0000313" key="2">
    <source>
        <dbReference type="Proteomes" id="UP000651452"/>
    </source>
</evidence>
<reference evidence="1" key="2">
    <citation type="submission" date="2020-09" db="EMBL/GenBank/DDBJ databases">
        <title>Reference genome assembly for Australian Ascochyta lentis isolate Al4.</title>
        <authorList>
            <person name="Lee R.C."/>
            <person name="Farfan-Caceres L.M."/>
            <person name="Debler J.W."/>
            <person name="Williams A.H."/>
            <person name="Henares B.M."/>
        </authorList>
    </citation>
    <scope>NUCLEOTIDE SEQUENCE</scope>
    <source>
        <strain evidence="1">Al4</strain>
    </source>
</reference>
<name>A0A8H7J7N4_9PLEO</name>
<gene>
    <name evidence="1" type="ORF">EKO04_004174</name>
</gene>
<sequence length="513" mass="56794">MNWGVAPPPPRLKYWGVTPPRLDELGSRAATTTTTTTIDVLGSRDTTTTTEVLGSRAATIDILGNAATTKVLGSLQSQYDACQSTNESKFDHEGEQSSGLGVQEKAFLEKSKTPTQSEFDREWEAAYLKWLKEQEFRESGNMGVDEPKTGVSAQSVEMNLCEPDVKSNCSQDDGAGMSHKTLSNAAINTVLWPAGFSSLRFVASATLVARLLHLPSLETLYLNGLRCEPDDGSGEYDNDDDSDAGSDWEENEWMIHDSPSHSADFISWLCEAPRKLRTVAFRNSGPNADDFHRASHIVRELNNAQGSSLESLIWYGFDSNSVRSDECSVVELDENELDSFRELKQLSFSVHDLATGAYRSTWGDAPDGYESHDDYYVQYVAEALPKSLESLVLWEDAGSGQYGDKEGETVLLERAIIKMIESGHYENLRAIHLEQVERATDHGEGTVNFNQAVAVGKAVGVDIFTLANRPIEQSKSFTEPVEQYDLKTGKYPGGRPNDWVFDYYTGCRKPLSR</sequence>